<keyword evidence="1" id="KW-0945">Host-virus interaction</keyword>
<feature type="compositionally biased region" description="Basic and acidic residues" evidence="2">
    <location>
        <begin position="3625"/>
        <end position="3634"/>
    </location>
</feature>
<feature type="compositionally biased region" description="Basic and acidic residues" evidence="2">
    <location>
        <begin position="3533"/>
        <end position="3544"/>
    </location>
</feature>
<feature type="compositionally biased region" description="Basic and acidic residues" evidence="2">
    <location>
        <begin position="3095"/>
        <end position="3112"/>
    </location>
</feature>
<feature type="compositionally biased region" description="Basic and acidic residues" evidence="2">
    <location>
        <begin position="2393"/>
        <end position="2402"/>
    </location>
</feature>
<feature type="region of interest" description="Disordered" evidence="2">
    <location>
        <begin position="2863"/>
        <end position="2901"/>
    </location>
</feature>
<feature type="region of interest" description="Disordered" evidence="2">
    <location>
        <begin position="3212"/>
        <end position="3238"/>
    </location>
</feature>
<feature type="compositionally biased region" description="Basic and acidic residues" evidence="2">
    <location>
        <begin position="601"/>
        <end position="625"/>
    </location>
</feature>
<feature type="compositionally biased region" description="Low complexity" evidence="2">
    <location>
        <begin position="3001"/>
        <end position="3013"/>
    </location>
</feature>
<dbReference type="GeneID" id="40313267"/>
<feature type="region of interest" description="Disordered" evidence="2">
    <location>
        <begin position="394"/>
        <end position="413"/>
    </location>
</feature>
<feature type="compositionally biased region" description="Basic and acidic residues" evidence="2">
    <location>
        <begin position="3607"/>
        <end position="3619"/>
    </location>
</feature>
<feature type="region of interest" description="Disordered" evidence="2">
    <location>
        <begin position="743"/>
        <end position="764"/>
    </location>
</feature>
<feature type="region of interest" description="Disordered" evidence="2">
    <location>
        <begin position="53"/>
        <end position="226"/>
    </location>
</feature>
<feature type="compositionally biased region" description="Low complexity" evidence="2">
    <location>
        <begin position="2728"/>
        <end position="2740"/>
    </location>
</feature>
<dbReference type="VEuPathDB" id="ToxoDB:BESB_083410"/>
<feature type="compositionally biased region" description="Basic and acidic residues" evidence="2">
    <location>
        <begin position="488"/>
        <end position="500"/>
    </location>
</feature>
<feature type="compositionally biased region" description="Basic and acidic residues" evidence="2">
    <location>
        <begin position="2954"/>
        <end position="2972"/>
    </location>
</feature>
<dbReference type="RefSeq" id="XP_029217151.1">
    <property type="nucleotide sequence ID" value="XM_029366691.1"/>
</dbReference>
<comment type="caution">
    <text evidence="3">The sequence shown here is derived from an EMBL/GenBank/DDBJ whole genome shotgun (WGS) entry which is preliminary data.</text>
</comment>
<feature type="region of interest" description="Disordered" evidence="2">
    <location>
        <begin position="832"/>
        <end position="940"/>
    </location>
</feature>
<feature type="compositionally biased region" description="Low complexity" evidence="2">
    <location>
        <begin position="1"/>
        <end position="14"/>
    </location>
</feature>
<feature type="region of interest" description="Disordered" evidence="2">
    <location>
        <begin position="1"/>
        <end position="41"/>
    </location>
</feature>
<evidence type="ECO:0000256" key="2">
    <source>
        <dbReference type="SAM" id="MobiDB-lite"/>
    </source>
</evidence>
<protein>
    <submittedName>
        <fullName evidence="3">Uncharacterized protein</fullName>
    </submittedName>
</protein>
<feature type="compositionally biased region" description="Low complexity" evidence="2">
    <location>
        <begin position="3272"/>
        <end position="3294"/>
    </location>
</feature>
<feature type="compositionally biased region" description="Basic and acidic residues" evidence="2">
    <location>
        <begin position="3486"/>
        <end position="3495"/>
    </location>
</feature>
<feature type="compositionally biased region" description="Low complexity" evidence="2">
    <location>
        <begin position="1830"/>
        <end position="1849"/>
    </location>
</feature>
<evidence type="ECO:0000313" key="3">
    <source>
        <dbReference type="EMBL" id="PFH33142.1"/>
    </source>
</evidence>
<reference evidence="3 4" key="1">
    <citation type="submission" date="2017-09" db="EMBL/GenBank/DDBJ databases">
        <title>Genome sequencing of Besnoitia besnoiti strain Bb-Ger1.</title>
        <authorList>
            <person name="Schares G."/>
            <person name="Venepally P."/>
            <person name="Lorenzi H.A."/>
        </authorList>
    </citation>
    <scope>NUCLEOTIDE SEQUENCE [LARGE SCALE GENOMIC DNA]</scope>
    <source>
        <strain evidence="3 4">Bb-Ger1</strain>
    </source>
</reference>
<feature type="compositionally biased region" description="Polar residues" evidence="2">
    <location>
        <begin position="2486"/>
        <end position="2497"/>
    </location>
</feature>
<feature type="compositionally biased region" description="Basic and acidic residues" evidence="2">
    <location>
        <begin position="743"/>
        <end position="754"/>
    </location>
</feature>
<feature type="region of interest" description="Disordered" evidence="2">
    <location>
        <begin position="2004"/>
        <end position="2135"/>
    </location>
</feature>
<dbReference type="KEGG" id="bbes:BESB_083410"/>
<feature type="region of interest" description="Disordered" evidence="2">
    <location>
        <begin position="964"/>
        <end position="1005"/>
    </location>
</feature>
<feature type="region of interest" description="Disordered" evidence="2">
    <location>
        <begin position="523"/>
        <end position="550"/>
    </location>
</feature>
<feature type="compositionally biased region" description="Basic and acidic residues" evidence="2">
    <location>
        <begin position="2089"/>
        <end position="2099"/>
    </location>
</feature>
<feature type="region of interest" description="Disordered" evidence="2">
    <location>
        <begin position="2572"/>
        <end position="2594"/>
    </location>
</feature>
<feature type="compositionally biased region" description="Gly residues" evidence="2">
    <location>
        <begin position="3034"/>
        <end position="3044"/>
    </location>
</feature>
<feature type="compositionally biased region" description="Low complexity" evidence="2">
    <location>
        <begin position="167"/>
        <end position="190"/>
    </location>
</feature>
<proteinExistence type="predicted"/>
<dbReference type="STRING" id="94643.A0A2A9MCN4"/>
<feature type="compositionally biased region" description="Polar residues" evidence="2">
    <location>
        <begin position="1945"/>
        <end position="1962"/>
    </location>
</feature>
<feature type="compositionally biased region" description="Low complexity" evidence="2">
    <location>
        <begin position="85"/>
        <end position="105"/>
    </location>
</feature>
<feature type="compositionally biased region" description="Basic and acidic residues" evidence="2">
    <location>
        <begin position="1787"/>
        <end position="1804"/>
    </location>
</feature>
<feature type="region of interest" description="Disordered" evidence="2">
    <location>
        <begin position="1787"/>
        <end position="1850"/>
    </location>
</feature>
<keyword evidence="4" id="KW-1185">Reference proteome</keyword>
<feature type="region of interest" description="Disordered" evidence="2">
    <location>
        <begin position="1055"/>
        <end position="1083"/>
    </location>
</feature>
<feature type="region of interest" description="Disordered" evidence="2">
    <location>
        <begin position="3265"/>
        <end position="3304"/>
    </location>
</feature>
<feature type="region of interest" description="Disordered" evidence="2">
    <location>
        <begin position="2388"/>
        <end position="2418"/>
    </location>
</feature>
<feature type="compositionally biased region" description="Polar residues" evidence="2">
    <location>
        <begin position="193"/>
        <end position="218"/>
    </location>
</feature>
<feature type="compositionally biased region" description="Low complexity" evidence="2">
    <location>
        <begin position="2871"/>
        <end position="2882"/>
    </location>
</feature>
<organism evidence="3 4">
    <name type="scientific">Besnoitia besnoiti</name>
    <name type="common">Apicomplexan protozoan</name>
    <dbReference type="NCBI Taxonomy" id="94643"/>
    <lineage>
        <taxon>Eukaryota</taxon>
        <taxon>Sar</taxon>
        <taxon>Alveolata</taxon>
        <taxon>Apicomplexa</taxon>
        <taxon>Conoidasida</taxon>
        <taxon>Coccidia</taxon>
        <taxon>Eucoccidiorida</taxon>
        <taxon>Eimeriorina</taxon>
        <taxon>Sarcocystidae</taxon>
        <taxon>Besnoitia</taxon>
    </lineage>
</organism>
<feature type="region of interest" description="Disordered" evidence="2">
    <location>
        <begin position="2486"/>
        <end position="2506"/>
    </location>
</feature>
<feature type="compositionally biased region" description="Basic and acidic residues" evidence="2">
    <location>
        <begin position="523"/>
        <end position="536"/>
    </location>
</feature>
<accession>A0A2A9MCN4</accession>
<feature type="compositionally biased region" description="Basic and acidic residues" evidence="2">
    <location>
        <begin position="3430"/>
        <end position="3443"/>
    </location>
</feature>
<feature type="compositionally biased region" description="Polar residues" evidence="2">
    <location>
        <begin position="3581"/>
        <end position="3598"/>
    </location>
</feature>
<feature type="region of interest" description="Disordered" evidence="2">
    <location>
        <begin position="3429"/>
        <end position="3691"/>
    </location>
</feature>
<gene>
    <name evidence="3" type="ORF">BESB_083410</name>
</gene>
<dbReference type="PANTHER" id="PTHR13037:SF24">
    <property type="entry name" value="POLYCOMB PROTEIN PCL-RELATED"/>
    <property type="match status" value="1"/>
</dbReference>
<feature type="region of interest" description="Disordered" evidence="2">
    <location>
        <begin position="2727"/>
        <end position="2761"/>
    </location>
</feature>
<feature type="compositionally biased region" description="Basic and acidic residues" evidence="2">
    <location>
        <begin position="3645"/>
        <end position="3660"/>
    </location>
</feature>
<feature type="compositionally biased region" description="Basic and acidic residues" evidence="2">
    <location>
        <begin position="2062"/>
        <end position="2079"/>
    </location>
</feature>
<feature type="compositionally biased region" description="Low complexity" evidence="2">
    <location>
        <begin position="987"/>
        <end position="998"/>
    </location>
</feature>
<feature type="compositionally biased region" description="Low complexity" evidence="2">
    <location>
        <begin position="911"/>
        <end position="923"/>
    </location>
</feature>
<dbReference type="PANTHER" id="PTHR13037">
    <property type="entry name" value="FORMIN"/>
    <property type="match status" value="1"/>
</dbReference>
<feature type="region of interest" description="Disordered" evidence="2">
    <location>
        <begin position="562"/>
        <end position="679"/>
    </location>
</feature>
<feature type="region of interest" description="Disordered" evidence="2">
    <location>
        <begin position="2934"/>
        <end position="3061"/>
    </location>
</feature>
<feature type="compositionally biased region" description="Basic and acidic residues" evidence="2">
    <location>
        <begin position="573"/>
        <end position="584"/>
    </location>
</feature>
<evidence type="ECO:0000256" key="1">
    <source>
        <dbReference type="ARBA" id="ARBA00022581"/>
    </source>
</evidence>
<dbReference type="Proteomes" id="UP000224006">
    <property type="component" value="Chromosome VIII"/>
</dbReference>
<dbReference type="EMBL" id="NWUJ01000009">
    <property type="protein sequence ID" value="PFH33142.1"/>
    <property type="molecule type" value="Genomic_DNA"/>
</dbReference>
<dbReference type="OrthoDB" id="332181at2759"/>
<feature type="compositionally biased region" description="Basic and acidic residues" evidence="2">
    <location>
        <begin position="2015"/>
        <end position="2049"/>
    </location>
</feature>
<feature type="region of interest" description="Disordered" evidence="2">
    <location>
        <begin position="488"/>
        <end position="510"/>
    </location>
</feature>
<feature type="compositionally biased region" description="Basic and acidic residues" evidence="2">
    <location>
        <begin position="834"/>
        <end position="844"/>
    </location>
</feature>
<feature type="compositionally biased region" description="Polar residues" evidence="2">
    <location>
        <begin position="2106"/>
        <end position="2117"/>
    </location>
</feature>
<feature type="region of interest" description="Disordered" evidence="2">
    <location>
        <begin position="3089"/>
        <end position="3129"/>
    </location>
</feature>
<sequence length="3691" mass="386643">MNESSLPSPSLDSSTVEVDSAPTDSRENPSAPATQSCNLGDADCVAENTVDELEGDMSSANGVALQASWGEAPDGPPVARVQPADDFSSPDSSFLSSSHFSLSSSVAQQLDASVPNNASPAESQAAAQASPRVSASSPEIVENPNQPSPYPRSPTPVNTHSPPASPVCPSVAPDVSSSAAPSAGATPKAPEQFSFSSFGDVQQSSGEPLRSSVGSPPQGSLDPLASSVSSVGALFQPQAECARESGAEALRMSPAGSPAVDGAVPASAPMKAPVVCPEYFEIYTPVSFPSMVEDAENLLSQLPGSAAGSLRSSLVSSFSAAWGGSLLQSRRQTTSSGPALSLGGNRGSLSSLMAGRSSAFFPSLNTSNRQSLDSALSSGTDTSDTAAVFLSRLQSAGGDPTPGPSAAGLNESAQGSSAPLAFCRASGEMEKLVRACRQASFEGSLLQAPLAALKTADTKVTERLPRTVKTAHLASPVEGAKETVSEVFHHEERRHSRSLDQEAAEDAVGEGEFSHLLADAAAEMREGERRRERGEGNRGASPRARQEDDEHLQSFLHQVSSLLNRSEGALSRDTTEKQRGESTGRRRLSMPGFLGSQAPEHFSDSRNREASMPHLSRKEGDEEWRFSGLSALRESENAKPSPSRFDRGTGHHGAQRQSPEGSLAWHAGEAPDANDSHLSSHQVRKYLGTGMHAVEGSEAASGATRQESGEVLYPLVFEYERDLDSILEGLSGSQHVRLEDARRFPQSEETEAKRAASSCSSREVNAESLMPSKVAIFDSQRLTGRGVSPRIHEETRLVLGVQSLGDRYRQRGLRLAANFAAPEVSANAALKPVSELRRTPRNPELRAANVAQRPESRSPSRPAVTRCPVSHGRPSASLWSPGAPQPALAPTEGVTGPQGSPVCALPGPGGLVPSPSPSSLMPPSCLPPYDPTRGAPPQPVWSPPLAIYSSPPPLPGWVVAHPPPSPPPPCSPSSSASVNGESDEVRSPAAASPSSASSQGEMPVWGSCADQTGALFVSGEELSQLWKEARYSTALLDYVSAIFRRMTEFRSLLSTERSGTEPYRPAPPAPGAGGGAGENQKDAEELVGEREIADFWMAYASLQSDPYVHGVQPSASRGSANSSTVPPVELHLDAGRLARVVGGPSGLLDLVRFTRLVALMDGDIPHSLQSAAGLLRLRLIFLYFSDLPIASARLRTREQGPGGHILEPELADHRRVGAEKKSKLVEWREWNWQGFRHALLHTPAVTQGGVASCPSSLQAALTALGKSGRCVATFADFHALVARLIVRGTSRLFRINLFRMDNGAEGPQRVPRFPLESLPYPPAIIRRRIVCCTVPECPCQQGGACATAAAAEARAAGAQGPLGRQPRASASWIGQHDLEASPVDTDPNALRVQSLTLPGPSVPSVSPPALLPQASQAAVLPPLPAAPVASMQLALPSRVLPATLPLHAVQASPLPRPVLLQAASVLRPPPVVPPLGAPVILQGPKEMIPALLQRASFVSNVSVAPSLDGAAAPPLQHVYPPSGVVAAGPRREGPAGVLLHAQNFLVPAPLRLPAPSSCSASSALPASGPPLGAAFRGEETGAAVPFPSAPEENCSSVHVYSDEVSSLLLPFPEPLLGAGSPAEAGALRGGLAAANAGGPPGSAEAGRGETFGDRFGEPHMVGNHCGAAAHDRTLPESLGKHAEGSGQLHFFSPSLALSGQTLDSPKFSAAPALDRRALCAPQRVSAASAAAAEGSAPRGLEGLPPGARLVAEVCYEARHKQFFDSVHLVGSDLKSLPVLGVREFDEETGRLKPDAEHLEDRDGARGTAVRCPSTRKTLLDPGAQREDSISPRSAFLPPAAPSLPSSTALQPGGAERQLLKLAGSGAADESSLPGPVGGLVIAATPLAAPASSRLSGYVFPPRVPSLAQSLACEKEPRTLSPQLRRGAFAPADKPLLPRPLRSACPGSSTAALHTQSAASLSSLRDPRAAGSADARFSSTSNVPSASPETGEPAVLARPRLASPAAHSPLHVHRPSRPEKTVGDLRRLTPGERQPESPRATRREESKEQSVGRLGPAGTAIDMPHREAPAADKASAERRQFCSAPGAGGEGRREALEKTLRVHASSHGPSVSTTTKETAGTRREANGEGEGILAPAERDGLERGLRLAGFERYCILQRLRGAAPRAPQESASGSEDVRGLFLRYELGRTESDLAETLFAPFLYTFCFLLERQTSQQRTLASHGLPLSSQSPSQPQSPSLYALGVLRVLQDAYALLTQAATVHSPASSPPASLADSRACEVALEFASRVAQQLSPAPFRPGRLVAFLCCLHWLRERGRTAKSHLGAGARERDIEEEDRETGYSLLPYLPFSLGGVTPEAREVALVVGSSVRVVMRHLELLGFDFSSPALAGPSTGDKERSRETSGAHPICEEASDSEKEANVSCHETVPVKNFVKPSCIPTDDQFERRMATRTTAGDARGWSALSAATSHFGEPGRLNSRDESHLTRFFSTSRQGSRVSTEAAEDSNVRETLQGAAPALSSCLASAPAAASRPAAPASSFPPLPPVSSSFLRHALPKRGPSVGENERERSLGFASFASVESLQEPRPRSRGGEPTFTNATAQAALGAAERETCRRTRREAGRLEGDVEGEDAKTGEDIEGADEAGRHISASARREKTSFLPTLHPLLPELGLRAVAQGAGASSSRLSSRASRSGSAMDDGRLVSASFFAGCQENAGACASTESLQERSSRSASAATAGACESLPDIQPSDGLPRRRLTPNSPQEPAHIASVAFSSSQGRHVSQSTDRISGGFAARFEENPGLLAAPAPTREAGDIVALRSLSSVASANSSRLAGDLEAARAALPPSSERGAERERIGKRHDELRHHGAARTHSSQSLLSASVGSRVHDIPETPPLRDCGLTSRSGRLERGCPTLVELLNGAASAESLLSASRFSDCGRQGSFGSQERDARAGLGEEAAKPHSDTRAGNSKRAEEDLASSQPSEERASSAARDGKISLSEPHRSSLPLRRSPSVVVRTPPAAGLGERLEAGDRGQVGVRGGERGGAGSQRRRQGSGESDVDASFSGASPLEAILDAERELSLGVPLSLAYASAHSHTPRRDEDSRSRGPHVELRGQETGNGQVDSATPPYSPSALSGSLAEFFLGVRQSSSASLPCFDCAALPPQLYSPLSLNVSQETHAREEKHGEAASLPGQMLFHSIPERPPPHVEILAHDEESERRANSFEDTTAQEGREEATMPLSPVISAVSAEDSRAGTAAELCVSLPDVTPRAHPRTPSLAASVPSLSLSSASGTGAPARGAAEAHSVSPLEASLSSLVEIYSDRKTPHSELPTPMRQEEASAEAAKNEDNACHLVGICGEVAAPPSSLQRLVGSRNNLEAPRDGDIQGATAAIAHAAAAQAFKAALENETSRCLQAGRLAVAAAAAAAAAGMWDRQKREGGEERETEQSEEEEEDRERHQARSTAPSFWAKRSAAAAAQSEGDGAPEEVASTKRDRDEFVTPQASENCDIGSFSDGAPDALSEGTTVEAHAAPRSRQAAEDHENEREVSALTVLEASARAQGRPAEADALEEGGSGAGDSLGLSRLSQLTTTPKLETPSSDATGDVAQDGKAGKPDTTREVYRGGKLGEGAERGDIFGRHSWNLTVSTDDAHDGEETGRRERVKGPFSASLHTHEEVDNEDVSPSPDLLIAAEQN</sequence>
<evidence type="ECO:0000313" key="4">
    <source>
        <dbReference type="Proteomes" id="UP000224006"/>
    </source>
</evidence>
<name>A0A2A9MCN4_BESBE</name>
<feature type="compositionally biased region" description="Pro residues" evidence="2">
    <location>
        <begin position="924"/>
        <end position="940"/>
    </location>
</feature>
<feature type="region of interest" description="Disordered" evidence="2">
    <location>
        <begin position="2836"/>
        <end position="2855"/>
    </location>
</feature>
<feature type="compositionally biased region" description="Low complexity" evidence="2">
    <location>
        <begin position="115"/>
        <end position="131"/>
    </location>
</feature>
<feature type="region of interest" description="Disordered" evidence="2">
    <location>
        <begin position="1917"/>
        <end position="1992"/>
    </location>
</feature>
<feature type="compositionally biased region" description="Basic and acidic residues" evidence="2">
    <location>
        <begin position="2980"/>
        <end position="3000"/>
    </location>
</feature>
<feature type="compositionally biased region" description="Polar residues" evidence="2">
    <location>
        <begin position="1976"/>
        <end position="1987"/>
    </location>
</feature>